<proteinExistence type="predicted"/>
<dbReference type="CDD" id="cd00077">
    <property type="entry name" value="HDc"/>
    <property type="match status" value="1"/>
</dbReference>
<dbReference type="PANTHER" id="PTHR33525">
    <property type="match status" value="1"/>
</dbReference>
<accession>A0A9Q7AQE2</accession>
<dbReference type="KEGG" id="aram:KAR29_03240"/>
<dbReference type="SMART" id="SM00471">
    <property type="entry name" value="HDc"/>
    <property type="match status" value="1"/>
</dbReference>
<dbReference type="EMBL" id="CP072943">
    <property type="protein sequence ID" value="QTX32942.1"/>
    <property type="molecule type" value="Genomic_DNA"/>
</dbReference>
<gene>
    <name evidence="2" type="ORF">KAR29_03240</name>
</gene>
<feature type="domain" description="HDOD" evidence="1">
    <location>
        <begin position="23"/>
        <end position="222"/>
    </location>
</feature>
<dbReference type="SUPFAM" id="SSF109604">
    <property type="entry name" value="HD-domain/PDEase-like"/>
    <property type="match status" value="1"/>
</dbReference>
<reference evidence="3" key="1">
    <citation type="submission" date="2021-04" db="EMBL/GenBank/DDBJ databases">
        <title>A novel Synergistetes isolate from a pyrite-forming mixed culture.</title>
        <authorList>
            <person name="Bunk B."/>
            <person name="Sproer C."/>
            <person name="Spring S."/>
            <person name="Pester M."/>
        </authorList>
    </citation>
    <scope>NUCLEOTIDE SEQUENCE [LARGE SCALE GENOMIC DNA]</scope>
    <source>
        <strain evidence="3">J.5.4.2-T.3.5.2</strain>
    </source>
</reference>
<dbReference type="Gene3D" id="1.10.3210.10">
    <property type="entry name" value="Hypothetical protein af1432"/>
    <property type="match status" value="1"/>
</dbReference>
<sequence length="299" mass="33119">MASLDDRTRGLIRQRIVSRVKDIPSLPQMVLQTLKKLDDPKSSAADVADRLSRDEGLVLRVLKLANSAYYGMPRRVSSVTEAIPYLGYRTVKSLVLAASVFQHMDKPLAGYALDRGDLWHHSLAVAVSSRHIVEKITGKKIIDPEEAYIAGMLHDIGKIVLNDYIRFGYGLIVRMVEEEQVPFMEAEREVLGFDHAEVGAQLIEQWQLPDSFVAVARYHHDPESLPEEASSEERLLLDVVHVANVMTLMLGAGLGADGLQYPLSEAALERLAIPDPESLLGELVDCITSLDEELPAEDA</sequence>
<dbReference type="InterPro" id="IPR003607">
    <property type="entry name" value="HD/PDEase_dom"/>
</dbReference>
<evidence type="ECO:0000259" key="1">
    <source>
        <dbReference type="PROSITE" id="PS51833"/>
    </source>
</evidence>
<dbReference type="InterPro" id="IPR052340">
    <property type="entry name" value="RNase_Y/CdgJ"/>
</dbReference>
<evidence type="ECO:0000313" key="2">
    <source>
        <dbReference type="EMBL" id="QTX32942.1"/>
    </source>
</evidence>
<name>A0A9Q7AQE2_9BACT</name>
<evidence type="ECO:0000313" key="3">
    <source>
        <dbReference type="Proteomes" id="UP000671879"/>
    </source>
</evidence>
<dbReference type="InterPro" id="IPR006675">
    <property type="entry name" value="HDIG_dom"/>
</dbReference>
<protein>
    <submittedName>
        <fullName evidence="2">HDOD domain-containing protein</fullName>
    </submittedName>
</protein>
<dbReference type="Proteomes" id="UP000671879">
    <property type="component" value="Chromosome"/>
</dbReference>
<dbReference type="NCBIfam" id="TIGR00277">
    <property type="entry name" value="HDIG"/>
    <property type="match status" value="1"/>
</dbReference>
<dbReference type="RefSeq" id="WP_274374207.1">
    <property type="nucleotide sequence ID" value="NZ_CP072943.1"/>
</dbReference>
<dbReference type="PANTHER" id="PTHR33525:SF3">
    <property type="entry name" value="RIBONUCLEASE Y"/>
    <property type="match status" value="1"/>
</dbReference>
<dbReference type="AlphaFoldDB" id="A0A9Q7AQE2"/>
<dbReference type="InterPro" id="IPR013976">
    <property type="entry name" value="HDOD"/>
</dbReference>
<organism evidence="2 3">
    <name type="scientific">Aminithiophilus ramosus</name>
    <dbReference type="NCBI Taxonomy" id="3029084"/>
    <lineage>
        <taxon>Bacteria</taxon>
        <taxon>Thermotogati</taxon>
        <taxon>Synergistota</taxon>
        <taxon>Synergistia</taxon>
        <taxon>Synergistales</taxon>
        <taxon>Aminithiophilaceae</taxon>
        <taxon>Aminithiophilus</taxon>
    </lineage>
</organism>
<dbReference type="Pfam" id="PF08668">
    <property type="entry name" value="HDOD"/>
    <property type="match status" value="1"/>
</dbReference>
<keyword evidence="3" id="KW-1185">Reference proteome</keyword>
<dbReference type="PROSITE" id="PS51833">
    <property type="entry name" value="HDOD"/>
    <property type="match status" value="1"/>
</dbReference>